<comment type="caution">
    <text evidence="12">The sequence shown here is derived from an EMBL/GenBank/DDBJ whole genome shotgun (WGS) entry which is preliminary data.</text>
</comment>
<comment type="subcellular location">
    <subcellularLocation>
        <location evidence="1">Membrane</location>
    </subcellularLocation>
</comment>
<dbReference type="PATRIC" id="fig|1230338.3.peg.105"/>
<keyword evidence="5 9" id="KW-1133">Transmembrane helix</keyword>
<dbReference type="RefSeq" id="WP_009501227.1">
    <property type="nucleotide sequence ID" value="NZ_ANIN01000001.1"/>
</dbReference>
<gene>
    <name evidence="12" type="ORF">MOMA_00525</name>
</gene>
<dbReference type="eggNOG" id="COG2857">
    <property type="taxonomic scope" value="Bacteria"/>
</dbReference>
<evidence type="ECO:0000256" key="5">
    <source>
        <dbReference type="ARBA" id="ARBA00022989"/>
    </source>
</evidence>
<dbReference type="InterPro" id="IPR036909">
    <property type="entry name" value="Cyt_c-like_dom_sf"/>
</dbReference>
<feature type="binding site" description="covalent" evidence="8">
    <location>
        <position position="170"/>
    </location>
    <ligand>
        <name>heme c</name>
        <dbReference type="ChEBI" id="CHEBI:61717"/>
    </ligand>
</feature>
<keyword evidence="13" id="KW-1185">Reference proteome</keyword>
<evidence type="ECO:0000256" key="7">
    <source>
        <dbReference type="ARBA" id="ARBA00023136"/>
    </source>
</evidence>
<evidence type="ECO:0000256" key="8">
    <source>
        <dbReference type="PIRSR" id="PIRSR602326-1"/>
    </source>
</evidence>
<feature type="chain" id="PRO_5003958005" evidence="10">
    <location>
        <begin position="27"/>
        <end position="238"/>
    </location>
</feature>
<dbReference type="PROSITE" id="PS51007">
    <property type="entry name" value="CYTC"/>
    <property type="match status" value="1"/>
</dbReference>
<evidence type="ECO:0000259" key="11">
    <source>
        <dbReference type="PROSITE" id="PS51007"/>
    </source>
</evidence>
<keyword evidence="6 8" id="KW-0408">Iron</keyword>
<dbReference type="InterPro" id="IPR002326">
    <property type="entry name" value="Cyt_c1"/>
</dbReference>
<feature type="binding site" description="covalent" evidence="8">
    <location>
        <position position="71"/>
    </location>
    <ligand>
        <name>heme c</name>
        <dbReference type="ChEBI" id="CHEBI:61717"/>
    </ligand>
</feature>
<dbReference type="OrthoDB" id="9798864at2"/>
<dbReference type="Gene3D" id="1.10.760.10">
    <property type="entry name" value="Cytochrome c-like domain"/>
    <property type="match status" value="1"/>
</dbReference>
<evidence type="ECO:0000313" key="13">
    <source>
        <dbReference type="Proteomes" id="UP000023795"/>
    </source>
</evidence>
<reference evidence="12 13" key="1">
    <citation type="journal article" date="2013" name="Genome Announc.">
        <title>Genome Sequence of Moraxella macacae 0408225, a Novel Bacterial Species Isolated from a Cynomolgus Macaque with Epistaxis.</title>
        <authorList>
            <person name="Ladner J.T."/>
            <person name="Whitehouse C.A."/>
            <person name="Koroleva G.I."/>
            <person name="Palacios G.F."/>
        </authorList>
    </citation>
    <scope>NUCLEOTIDE SEQUENCE [LARGE SCALE GENOMIC DNA]</scope>
    <source>
        <strain evidence="12 13">0408225</strain>
    </source>
</reference>
<dbReference type="PANTHER" id="PTHR10266:SF3">
    <property type="entry name" value="CYTOCHROME C1, HEME PROTEIN, MITOCHONDRIAL"/>
    <property type="match status" value="1"/>
</dbReference>
<keyword evidence="10" id="KW-0732">Signal</keyword>
<accession>L2F7U1</accession>
<feature type="signal peptide" evidence="10">
    <location>
        <begin position="1"/>
        <end position="26"/>
    </location>
</feature>
<dbReference type="AlphaFoldDB" id="L2F7U1"/>
<dbReference type="STRING" id="1230338.MOMA_00525"/>
<feature type="binding site" description="covalent" evidence="8">
    <location>
        <position position="75"/>
    </location>
    <ligand>
        <name>heme c</name>
        <dbReference type="ChEBI" id="CHEBI:61717"/>
    </ligand>
</feature>
<dbReference type="GO" id="GO:0046872">
    <property type="term" value="F:metal ion binding"/>
    <property type="evidence" value="ECO:0007669"/>
    <property type="project" value="UniProtKB-KW"/>
</dbReference>
<keyword evidence="2 8" id="KW-0349">Heme</keyword>
<evidence type="ECO:0000256" key="9">
    <source>
        <dbReference type="SAM" id="Phobius"/>
    </source>
</evidence>
<dbReference type="SUPFAM" id="SSF46626">
    <property type="entry name" value="Cytochrome c"/>
    <property type="match status" value="1"/>
</dbReference>
<evidence type="ECO:0000256" key="1">
    <source>
        <dbReference type="ARBA" id="ARBA00004370"/>
    </source>
</evidence>
<proteinExistence type="predicted"/>
<feature type="binding site" description="covalent" evidence="8">
    <location>
        <position position="74"/>
    </location>
    <ligand>
        <name>heme c</name>
        <dbReference type="ChEBI" id="CHEBI:61717"/>
    </ligand>
</feature>
<dbReference type="PANTHER" id="PTHR10266">
    <property type="entry name" value="CYTOCHROME C1"/>
    <property type="match status" value="1"/>
</dbReference>
<name>L2F7U1_9GAMM</name>
<keyword evidence="3 9" id="KW-0812">Transmembrane</keyword>
<dbReference type="PRINTS" id="PR00603">
    <property type="entry name" value="CYTOCHROMEC1"/>
</dbReference>
<feature type="domain" description="Cytochrome c" evidence="11">
    <location>
        <begin position="58"/>
        <end position="201"/>
    </location>
</feature>
<dbReference type="EMBL" id="ANIN01000001">
    <property type="protein sequence ID" value="ELA08851.1"/>
    <property type="molecule type" value="Genomic_DNA"/>
</dbReference>
<protein>
    <submittedName>
        <fullName evidence="12">Cytochrome c1 family protein</fullName>
    </submittedName>
</protein>
<dbReference type="Pfam" id="PF02167">
    <property type="entry name" value="Cytochrom_C1"/>
    <property type="match status" value="1"/>
</dbReference>
<dbReference type="GO" id="GO:0020037">
    <property type="term" value="F:heme binding"/>
    <property type="evidence" value="ECO:0007669"/>
    <property type="project" value="InterPro"/>
</dbReference>
<evidence type="ECO:0000256" key="2">
    <source>
        <dbReference type="ARBA" id="ARBA00022617"/>
    </source>
</evidence>
<evidence type="ECO:0000256" key="10">
    <source>
        <dbReference type="SAM" id="SignalP"/>
    </source>
</evidence>
<keyword evidence="7 9" id="KW-0472">Membrane</keyword>
<dbReference type="GO" id="GO:0009055">
    <property type="term" value="F:electron transfer activity"/>
    <property type="evidence" value="ECO:0007669"/>
    <property type="project" value="InterPro"/>
</dbReference>
<dbReference type="GO" id="GO:0016020">
    <property type="term" value="C:membrane"/>
    <property type="evidence" value="ECO:0007669"/>
    <property type="project" value="UniProtKB-SubCell"/>
</dbReference>
<evidence type="ECO:0000256" key="6">
    <source>
        <dbReference type="ARBA" id="ARBA00023004"/>
    </source>
</evidence>
<comment type="cofactor">
    <cofactor evidence="8">
        <name>heme c</name>
        <dbReference type="ChEBI" id="CHEBI:61717"/>
    </cofactor>
    <text evidence="8">Binds 1 heme c group covalently per subunit.</text>
</comment>
<evidence type="ECO:0000313" key="12">
    <source>
        <dbReference type="EMBL" id="ELA08851.1"/>
    </source>
</evidence>
<evidence type="ECO:0000256" key="3">
    <source>
        <dbReference type="ARBA" id="ARBA00022692"/>
    </source>
</evidence>
<keyword evidence="4 8" id="KW-0479">Metal-binding</keyword>
<sequence length="238" mass="26811">MKALNHIFAGLGLAIAMGLTATTAQASGGHGCGTYKDIEGKEQTLHCESAPVDLTNKASIQRGASMFMSYCAGCHTAQYVRYSKMYKDLDIPKELVEKYLMLTTDQVGDHITAKIDPELQGQWFGAAPPDLSLETRLRGNDWVYTYLLAFYEDPGRPWGANNIVLPNVAMPHVLHDMQINTSKEQYRQNIGDIVNFMAWMAEPVAHQRKIYGFWVLLFLAALFIPVYLLNKEFWKDVK</sequence>
<evidence type="ECO:0000256" key="4">
    <source>
        <dbReference type="ARBA" id="ARBA00022723"/>
    </source>
</evidence>
<dbReference type="InterPro" id="IPR009056">
    <property type="entry name" value="Cyt_c-like_dom"/>
</dbReference>
<feature type="transmembrane region" description="Helical" evidence="9">
    <location>
        <begin position="210"/>
        <end position="229"/>
    </location>
</feature>
<dbReference type="Proteomes" id="UP000023795">
    <property type="component" value="Unassembled WGS sequence"/>
</dbReference>
<organism evidence="12 13">
    <name type="scientific">Moraxella macacae 0408225</name>
    <dbReference type="NCBI Taxonomy" id="1230338"/>
    <lineage>
        <taxon>Bacteria</taxon>
        <taxon>Pseudomonadati</taxon>
        <taxon>Pseudomonadota</taxon>
        <taxon>Gammaproteobacteria</taxon>
        <taxon>Moraxellales</taxon>
        <taxon>Moraxellaceae</taxon>
        <taxon>Moraxella</taxon>
    </lineage>
</organism>